<feature type="compositionally biased region" description="Acidic residues" evidence="18">
    <location>
        <begin position="540"/>
        <end position="549"/>
    </location>
</feature>
<evidence type="ECO:0000256" key="6">
    <source>
        <dbReference type="ARBA" id="ARBA00022527"/>
    </source>
</evidence>
<dbReference type="PROSITE" id="PS00108">
    <property type="entry name" value="PROTEIN_KINASE_ST"/>
    <property type="match status" value="1"/>
</dbReference>
<dbReference type="EMBL" id="VZTO01021129">
    <property type="protein sequence ID" value="NXT27082.1"/>
    <property type="molecule type" value="Genomic_DNA"/>
</dbReference>
<sequence>GPRSGAAARGLPAVRSTLQQCGLLQDLIDISLSNLRGLRTKCAASNDLTQQEIRTLEVKLIDYIHRQRQCKLSVPLNDRTAELNSYPRFNDWLDIVNVRKEVVQRIPEELTLDALLEMNESKVKETMKRCGARDEECSRLNGALSCLRKATESGGELRDDVLVNLSEARRESTSANAAESPCSSAWTPAALHPPKGGSQQGRSVSVSTVPPADPLASSYGPSIYAENLLDPFAFPAHSGRLTPRTPHSITITPPTTPQTKRRHKLKPPRTPPPPCRKVFQLLPNFPTLTRSKSHESQLGNRIDELSQGSPQMVRRDFGLAVTHRFSTKSWLSQICQVCQKSMMFGVKCKYCRLKCHNKCTKEAPACRISFLPITKIRRTESVPSDINNPVDRPAEPQFGTLPKALTKKEHPPAINHLDSSSNPSSTTSSTPSSPAPFQSSNPPSATPPPNPSPMGQRDGRFNFPAAYYIQHRQQFIFPVYKRLKCKICIINVSTFPEIPSPAQTAQPPETAADTNSGSQHMLPFSFCKQLEEPETNKSEPEDDEDEVEDLPNRRPHLQGMIYRKPSQTSVYLQEWDIPFEQIDLGDPIGQGRWGKVYKGKWHGEVAIRLLEIDGNNQDHLKLFKKEVMNYRQTRHENVVLFMGACMNPPHLAIITSFCKGRTLHSFVRDPKISLDINKTRQIAQEIIKGMGYLHAKGIVHKDLKSKNVFYDNGKVVITDFGLFGISGVVQEGRRENELKLPHDWLCYLAPEIVREMAPGKDEDKLPFSKAADIYAFGTVWFELQAREWPFKNQPAEALIWQIGSGEGVKQVLATVSLGKEVNEILSACWSFDLSERPSFTVLMDMLEKLPKLNRRLSHPGHFWKSAE</sequence>
<dbReference type="SMART" id="SM00220">
    <property type="entry name" value="S_TKc"/>
    <property type="match status" value="1"/>
</dbReference>
<feature type="non-terminal residue" evidence="21">
    <location>
        <position position="867"/>
    </location>
</feature>
<dbReference type="InterPro" id="IPR046861">
    <property type="entry name" value="SAM_KSR1_N"/>
</dbReference>
<keyword evidence="14" id="KW-0067">ATP-binding</keyword>
<dbReference type="SUPFAM" id="SSF56112">
    <property type="entry name" value="Protein kinase-like (PK-like)"/>
    <property type="match status" value="1"/>
</dbReference>
<dbReference type="FunFam" id="3.30.60.20:FF:000010">
    <property type="entry name" value="Putative kinase suppressor of Ras 1"/>
    <property type="match status" value="1"/>
</dbReference>
<dbReference type="InterPro" id="IPR046349">
    <property type="entry name" value="C1-like_sf"/>
</dbReference>
<comment type="catalytic activity">
    <reaction evidence="17">
        <text>L-seryl-[protein] + ATP = O-phospho-L-seryl-[protein] + ADP + H(+)</text>
        <dbReference type="Rhea" id="RHEA:17989"/>
        <dbReference type="Rhea" id="RHEA-COMP:9863"/>
        <dbReference type="Rhea" id="RHEA-COMP:11604"/>
        <dbReference type="ChEBI" id="CHEBI:15378"/>
        <dbReference type="ChEBI" id="CHEBI:29999"/>
        <dbReference type="ChEBI" id="CHEBI:30616"/>
        <dbReference type="ChEBI" id="CHEBI:83421"/>
        <dbReference type="ChEBI" id="CHEBI:456216"/>
        <dbReference type="EC" id="2.7.11.1"/>
    </reaction>
</comment>
<evidence type="ECO:0000256" key="3">
    <source>
        <dbReference type="ARBA" id="ARBA00005843"/>
    </source>
</evidence>
<dbReference type="GO" id="GO:0005783">
    <property type="term" value="C:endoplasmic reticulum"/>
    <property type="evidence" value="ECO:0007669"/>
    <property type="project" value="TreeGrafter"/>
</dbReference>
<feature type="region of interest" description="Disordered" evidence="18">
    <location>
        <begin position="240"/>
        <end position="273"/>
    </location>
</feature>
<keyword evidence="5" id="KW-0963">Cytoplasm</keyword>
<feature type="compositionally biased region" description="Polar residues" evidence="18">
    <location>
        <begin position="173"/>
        <end position="186"/>
    </location>
</feature>
<reference evidence="21 22" key="1">
    <citation type="submission" date="2019-09" db="EMBL/GenBank/DDBJ databases">
        <title>Bird 10,000 Genomes (B10K) Project - Family phase.</title>
        <authorList>
            <person name="Zhang G."/>
        </authorList>
    </citation>
    <scope>NUCLEOTIDE SEQUENCE [LARGE SCALE GENOMIC DNA]</scope>
    <source>
        <strain evidence="21">B10K-DU-003-42</strain>
        <tissue evidence="21">Mixed tissue sample</tissue>
    </source>
</reference>
<keyword evidence="13" id="KW-0862">Zinc</keyword>
<gene>
    <name evidence="21" type="primary">Ksr1</name>
    <name evidence="21" type="ORF">SYRPAR_R01866</name>
</gene>
<dbReference type="Gene3D" id="3.30.60.20">
    <property type="match status" value="1"/>
</dbReference>
<dbReference type="PANTHER" id="PTHR23257:SF716">
    <property type="entry name" value="KINASE SUPPRESSOR OF RAS 1"/>
    <property type="match status" value="1"/>
</dbReference>
<dbReference type="FunFam" id="1.10.510.10:FF:000107">
    <property type="entry name" value="kinase suppressor of Ras 1"/>
    <property type="match status" value="1"/>
</dbReference>
<keyword evidence="12 21" id="KW-0418">Kinase</keyword>
<evidence type="ECO:0000313" key="22">
    <source>
        <dbReference type="Proteomes" id="UP000536260"/>
    </source>
</evidence>
<feature type="region of interest" description="Disordered" evidence="18">
    <location>
        <begin position="497"/>
        <end position="518"/>
    </location>
</feature>
<dbReference type="Gene3D" id="6.10.140.1120">
    <property type="match status" value="1"/>
</dbReference>
<evidence type="ECO:0000256" key="7">
    <source>
        <dbReference type="ARBA" id="ARBA00022553"/>
    </source>
</evidence>
<feature type="compositionally biased region" description="Low complexity" evidence="18">
    <location>
        <begin position="419"/>
        <end position="443"/>
    </location>
</feature>
<dbReference type="Pfam" id="PF20406">
    <property type="entry name" value="SAM_KSR1_N"/>
    <property type="match status" value="1"/>
</dbReference>
<dbReference type="Pfam" id="PF07714">
    <property type="entry name" value="PK_Tyr_Ser-Thr"/>
    <property type="match status" value="1"/>
</dbReference>
<dbReference type="GO" id="GO:0007265">
    <property type="term" value="P:Ras protein signal transduction"/>
    <property type="evidence" value="ECO:0007669"/>
    <property type="project" value="TreeGrafter"/>
</dbReference>
<evidence type="ECO:0000256" key="14">
    <source>
        <dbReference type="ARBA" id="ARBA00022840"/>
    </source>
</evidence>
<feature type="compositionally biased region" description="Low complexity" evidence="18">
    <location>
        <begin position="242"/>
        <end position="253"/>
    </location>
</feature>
<dbReference type="InterPro" id="IPR001245">
    <property type="entry name" value="Ser-Thr/Tyr_kinase_cat_dom"/>
</dbReference>
<evidence type="ECO:0000256" key="9">
    <source>
        <dbReference type="ARBA" id="ARBA00022723"/>
    </source>
</evidence>
<evidence type="ECO:0000256" key="1">
    <source>
        <dbReference type="ARBA" id="ARBA00004170"/>
    </source>
</evidence>
<dbReference type="PROSITE" id="PS50081">
    <property type="entry name" value="ZF_DAG_PE_2"/>
    <property type="match status" value="1"/>
</dbReference>
<evidence type="ECO:0000313" key="21">
    <source>
        <dbReference type="EMBL" id="NXT27082.1"/>
    </source>
</evidence>
<organism evidence="21 22">
    <name type="scientific">Syrrhaptes paradoxus</name>
    <name type="common">Pallas's sandgrouse</name>
    <dbReference type="NCBI Taxonomy" id="302527"/>
    <lineage>
        <taxon>Eukaryota</taxon>
        <taxon>Metazoa</taxon>
        <taxon>Chordata</taxon>
        <taxon>Craniata</taxon>
        <taxon>Vertebrata</taxon>
        <taxon>Euteleostomi</taxon>
        <taxon>Archelosauria</taxon>
        <taxon>Archosauria</taxon>
        <taxon>Dinosauria</taxon>
        <taxon>Saurischia</taxon>
        <taxon>Theropoda</taxon>
        <taxon>Coelurosauria</taxon>
        <taxon>Aves</taxon>
        <taxon>Neognathae</taxon>
        <taxon>Neoaves</taxon>
        <taxon>Columbimorphae</taxon>
        <taxon>Pterocliformes</taxon>
        <taxon>Pteroclidae</taxon>
        <taxon>Syrrhaptes</taxon>
    </lineage>
</organism>
<evidence type="ECO:0000256" key="13">
    <source>
        <dbReference type="ARBA" id="ARBA00022833"/>
    </source>
</evidence>
<dbReference type="PROSITE" id="PS50011">
    <property type="entry name" value="PROTEIN_KINASE_DOM"/>
    <property type="match status" value="1"/>
</dbReference>
<dbReference type="Gene3D" id="3.30.200.20">
    <property type="entry name" value="Phosphorylase Kinase, domain 1"/>
    <property type="match status" value="1"/>
</dbReference>
<dbReference type="GO" id="GO:0016020">
    <property type="term" value="C:membrane"/>
    <property type="evidence" value="ECO:0007669"/>
    <property type="project" value="UniProtKB-SubCell"/>
</dbReference>
<keyword evidence="8" id="KW-0808">Transferase</keyword>
<evidence type="ECO:0000256" key="2">
    <source>
        <dbReference type="ARBA" id="ARBA00004496"/>
    </source>
</evidence>
<comment type="catalytic activity">
    <reaction evidence="16">
        <text>L-threonyl-[protein] + ATP = O-phospho-L-threonyl-[protein] + ADP + H(+)</text>
        <dbReference type="Rhea" id="RHEA:46608"/>
        <dbReference type="Rhea" id="RHEA-COMP:11060"/>
        <dbReference type="Rhea" id="RHEA-COMP:11605"/>
        <dbReference type="ChEBI" id="CHEBI:15378"/>
        <dbReference type="ChEBI" id="CHEBI:30013"/>
        <dbReference type="ChEBI" id="CHEBI:30616"/>
        <dbReference type="ChEBI" id="CHEBI:61977"/>
        <dbReference type="ChEBI" id="CHEBI:456216"/>
        <dbReference type="EC" id="2.7.11.1"/>
    </reaction>
</comment>
<dbReference type="GO" id="GO:0008270">
    <property type="term" value="F:zinc ion binding"/>
    <property type="evidence" value="ECO:0007669"/>
    <property type="project" value="UniProtKB-KW"/>
</dbReference>
<dbReference type="InterPro" id="IPR046933">
    <property type="entry name" value="SAM_KSR1_N_sf"/>
</dbReference>
<dbReference type="FunFam" id="3.30.200.20:FF:000034">
    <property type="entry name" value="Kinase suppressor of Ras 1"/>
    <property type="match status" value="1"/>
</dbReference>
<keyword evidence="22" id="KW-1185">Reference proteome</keyword>
<comment type="similarity">
    <text evidence="3">Belongs to the protein kinase superfamily. TKL Ser/Thr protein kinase family.</text>
</comment>
<dbReference type="InterPro" id="IPR050167">
    <property type="entry name" value="Ser_Thr_protein_kinase"/>
</dbReference>
<dbReference type="FunFam" id="1.10.150.50:FF:000031">
    <property type="entry name" value="Kinase suppressor of Ras 2"/>
    <property type="match status" value="1"/>
</dbReference>
<evidence type="ECO:0000259" key="19">
    <source>
        <dbReference type="PROSITE" id="PS50011"/>
    </source>
</evidence>
<evidence type="ECO:0000256" key="5">
    <source>
        <dbReference type="ARBA" id="ARBA00022490"/>
    </source>
</evidence>
<evidence type="ECO:0000256" key="18">
    <source>
        <dbReference type="SAM" id="MobiDB-lite"/>
    </source>
</evidence>
<feature type="region of interest" description="Disordered" evidence="18">
    <location>
        <begin position="411"/>
        <end position="459"/>
    </location>
</feature>
<dbReference type="AlphaFoldDB" id="A0A7L3B3X4"/>
<dbReference type="CDD" id="cd20872">
    <property type="entry name" value="C1_KSR1"/>
    <property type="match status" value="1"/>
</dbReference>
<dbReference type="SUPFAM" id="SSF57889">
    <property type="entry name" value="Cysteine-rich domain"/>
    <property type="match status" value="1"/>
</dbReference>
<dbReference type="InterPro" id="IPR002219">
    <property type="entry name" value="PKC_DAG/PE"/>
</dbReference>
<dbReference type="GO" id="GO:0005524">
    <property type="term" value="F:ATP binding"/>
    <property type="evidence" value="ECO:0007669"/>
    <property type="project" value="UniProtKB-KW"/>
</dbReference>
<comment type="subcellular location">
    <subcellularLocation>
        <location evidence="2">Cytoplasm</location>
    </subcellularLocation>
    <subcellularLocation>
        <location evidence="1">Membrane</location>
        <topology evidence="1">Peripheral membrane protein</topology>
    </subcellularLocation>
</comment>
<keyword evidence="11" id="KW-0863">Zinc-finger</keyword>
<keyword evidence="9" id="KW-0479">Metal-binding</keyword>
<feature type="region of interest" description="Disordered" evidence="18">
    <location>
        <begin position="172"/>
        <end position="209"/>
    </location>
</feature>
<name>A0A7L3B3X4_9AVES</name>
<dbReference type="InterPro" id="IPR000719">
    <property type="entry name" value="Prot_kinase_dom"/>
</dbReference>
<dbReference type="PROSITE" id="PS00479">
    <property type="entry name" value="ZF_DAG_PE_1"/>
    <property type="match status" value="1"/>
</dbReference>
<keyword evidence="10" id="KW-0547">Nucleotide-binding</keyword>
<dbReference type="InterPro" id="IPR011009">
    <property type="entry name" value="Kinase-like_dom_sf"/>
</dbReference>
<proteinExistence type="inferred from homology"/>
<evidence type="ECO:0000259" key="20">
    <source>
        <dbReference type="PROSITE" id="PS50081"/>
    </source>
</evidence>
<dbReference type="Gene3D" id="1.10.150.50">
    <property type="entry name" value="Transcription Factor, Ets-1"/>
    <property type="match status" value="1"/>
</dbReference>
<accession>A0A7L3B3X4</accession>
<evidence type="ECO:0000256" key="16">
    <source>
        <dbReference type="ARBA" id="ARBA00047899"/>
    </source>
</evidence>
<evidence type="ECO:0000256" key="12">
    <source>
        <dbReference type="ARBA" id="ARBA00022777"/>
    </source>
</evidence>
<dbReference type="InterPro" id="IPR008271">
    <property type="entry name" value="Ser/Thr_kinase_AS"/>
</dbReference>
<comment type="caution">
    <text evidence="21">The sequence shown here is derived from an EMBL/GenBank/DDBJ whole genome shotgun (WGS) entry which is preliminary data.</text>
</comment>
<dbReference type="Proteomes" id="UP000536260">
    <property type="component" value="Unassembled WGS sequence"/>
</dbReference>
<evidence type="ECO:0000256" key="10">
    <source>
        <dbReference type="ARBA" id="ARBA00022741"/>
    </source>
</evidence>
<dbReference type="Gene3D" id="1.10.510.10">
    <property type="entry name" value="Transferase(Phosphotransferase) domain 1"/>
    <property type="match status" value="1"/>
</dbReference>
<dbReference type="SMART" id="SM00109">
    <property type="entry name" value="C1"/>
    <property type="match status" value="1"/>
</dbReference>
<protein>
    <recommendedName>
        <fullName evidence="4">non-specific serine/threonine protein kinase</fullName>
        <ecNumber evidence="4">2.7.11.1</ecNumber>
    </recommendedName>
</protein>
<feature type="compositionally biased region" description="Low complexity" evidence="18">
    <location>
        <begin position="500"/>
        <end position="512"/>
    </location>
</feature>
<feature type="compositionally biased region" description="Low complexity" evidence="18">
    <location>
        <begin position="196"/>
        <end position="207"/>
    </location>
</feature>
<keyword evidence="6" id="KW-0723">Serine/threonine-protein kinase</keyword>
<dbReference type="InterPro" id="IPR013761">
    <property type="entry name" value="SAM/pointed_sf"/>
</dbReference>
<feature type="non-terminal residue" evidence="21">
    <location>
        <position position="1"/>
    </location>
</feature>
<dbReference type="CDD" id="cd14152">
    <property type="entry name" value="STKc_KSR1"/>
    <property type="match status" value="1"/>
</dbReference>
<dbReference type="PANTHER" id="PTHR23257">
    <property type="entry name" value="SERINE-THREONINE PROTEIN KINASE"/>
    <property type="match status" value="1"/>
</dbReference>
<dbReference type="EC" id="2.7.11.1" evidence="4"/>
<feature type="domain" description="Protein kinase" evidence="19">
    <location>
        <begin position="582"/>
        <end position="852"/>
    </location>
</feature>
<keyword evidence="15" id="KW-0472">Membrane</keyword>
<evidence type="ECO:0000256" key="4">
    <source>
        <dbReference type="ARBA" id="ARBA00012513"/>
    </source>
</evidence>
<dbReference type="GO" id="GO:0004674">
    <property type="term" value="F:protein serine/threonine kinase activity"/>
    <property type="evidence" value="ECO:0007669"/>
    <property type="project" value="UniProtKB-KW"/>
</dbReference>
<feature type="domain" description="Phorbol-ester/DAG-type" evidence="20">
    <location>
        <begin position="322"/>
        <end position="366"/>
    </location>
</feature>
<evidence type="ECO:0000256" key="15">
    <source>
        <dbReference type="ARBA" id="ARBA00023136"/>
    </source>
</evidence>
<evidence type="ECO:0000256" key="8">
    <source>
        <dbReference type="ARBA" id="ARBA00022679"/>
    </source>
</evidence>
<feature type="region of interest" description="Disordered" evidence="18">
    <location>
        <begin position="531"/>
        <end position="559"/>
    </location>
</feature>
<evidence type="ECO:0000256" key="17">
    <source>
        <dbReference type="ARBA" id="ARBA00048679"/>
    </source>
</evidence>
<keyword evidence="7" id="KW-0597">Phosphoprotein</keyword>
<evidence type="ECO:0000256" key="11">
    <source>
        <dbReference type="ARBA" id="ARBA00022771"/>
    </source>
</evidence>